<dbReference type="OrthoDB" id="2673618at2759"/>
<feature type="compositionally biased region" description="Basic residues" evidence="1">
    <location>
        <begin position="146"/>
        <end position="165"/>
    </location>
</feature>
<feature type="compositionally biased region" description="Acidic residues" evidence="1">
    <location>
        <begin position="123"/>
        <end position="142"/>
    </location>
</feature>
<reference evidence="2" key="1">
    <citation type="journal article" date="2020" name="New Phytol.">
        <title>Comparative genomics reveals dynamic genome evolution in host specialist ectomycorrhizal fungi.</title>
        <authorList>
            <person name="Lofgren L.A."/>
            <person name="Nguyen N.H."/>
            <person name="Vilgalys R."/>
            <person name="Ruytinx J."/>
            <person name="Liao H.L."/>
            <person name="Branco S."/>
            <person name="Kuo A."/>
            <person name="LaButti K."/>
            <person name="Lipzen A."/>
            <person name="Andreopoulos W."/>
            <person name="Pangilinan J."/>
            <person name="Riley R."/>
            <person name="Hundley H."/>
            <person name="Na H."/>
            <person name="Barry K."/>
            <person name="Grigoriev I.V."/>
            <person name="Stajich J.E."/>
            <person name="Kennedy P.G."/>
        </authorList>
    </citation>
    <scope>NUCLEOTIDE SEQUENCE</scope>
    <source>
        <strain evidence="2">DOB743</strain>
    </source>
</reference>
<feature type="region of interest" description="Disordered" evidence="1">
    <location>
        <begin position="1"/>
        <end position="45"/>
    </location>
</feature>
<sequence length="173" mass="19627">MTPHLHTSKSAFGEMGASDGQTNKIENTERAVTTNGSPEANARVPHIDPRIHTADIVQFAQFGFEEKVERLANRSGFQSSMIRDVYKHSSTFKQAENIAKAMRVAAVKCAVSKINRQVMPNGDGEDGDDEDDEEAEEEEEEEEKKKTRRARRTRMRKRVRTRMSKTRTIEKSS</sequence>
<organism evidence="2 3">
    <name type="scientific">Suillus placidus</name>
    <dbReference type="NCBI Taxonomy" id="48579"/>
    <lineage>
        <taxon>Eukaryota</taxon>
        <taxon>Fungi</taxon>
        <taxon>Dikarya</taxon>
        <taxon>Basidiomycota</taxon>
        <taxon>Agaricomycotina</taxon>
        <taxon>Agaricomycetes</taxon>
        <taxon>Agaricomycetidae</taxon>
        <taxon>Boletales</taxon>
        <taxon>Suillineae</taxon>
        <taxon>Suillaceae</taxon>
        <taxon>Suillus</taxon>
    </lineage>
</organism>
<dbReference type="AlphaFoldDB" id="A0A9P6ZTU3"/>
<name>A0A9P6ZTU3_9AGAM</name>
<dbReference type="EMBL" id="JABBWD010000029">
    <property type="protein sequence ID" value="KAG1776097.1"/>
    <property type="molecule type" value="Genomic_DNA"/>
</dbReference>
<feature type="region of interest" description="Disordered" evidence="1">
    <location>
        <begin position="117"/>
        <end position="173"/>
    </location>
</feature>
<evidence type="ECO:0000313" key="2">
    <source>
        <dbReference type="EMBL" id="KAG1776097.1"/>
    </source>
</evidence>
<keyword evidence="3" id="KW-1185">Reference proteome</keyword>
<proteinExistence type="predicted"/>
<protein>
    <submittedName>
        <fullName evidence="2">Uncharacterized protein</fullName>
    </submittedName>
</protein>
<feature type="compositionally biased region" description="Polar residues" evidence="1">
    <location>
        <begin position="19"/>
        <end position="38"/>
    </location>
</feature>
<accession>A0A9P6ZTU3</accession>
<dbReference type="Proteomes" id="UP000714275">
    <property type="component" value="Unassembled WGS sequence"/>
</dbReference>
<evidence type="ECO:0000256" key="1">
    <source>
        <dbReference type="SAM" id="MobiDB-lite"/>
    </source>
</evidence>
<gene>
    <name evidence="2" type="ORF">EV702DRAFT_1198709</name>
</gene>
<evidence type="ECO:0000313" key="3">
    <source>
        <dbReference type="Proteomes" id="UP000714275"/>
    </source>
</evidence>
<comment type="caution">
    <text evidence="2">The sequence shown here is derived from an EMBL/GenBank/DDBJ whole genome shotgun (WGS) entry which is preliminary data.</text>
</comment>